<sequence>MSNCCSKPKTTKANCPSCDVIQKSVAFETLLHHVSSPLNQEIQPQTYYFCSNPQCKTVYFGEDGQLISVTQVRGVVGQKQKLESRPICYCFDVTAQQVLDEITTTGKSTSKAFVIAQTKAKSCACDIRNPSGACCLADFPT</sequence>
<dbReference type="RefSeq" id="WP_345426397.1">
    <property type="nucleotide sequence ID" value="NZ_AP031496.1"/>
</dbReference>
<accession>A0AAV3U7T1</accession>
<dbReference type="AlphaFoldDB" id="A0AAV3U7T1"/>
<dbReference type="Gene3D" id="2.20.25.270">
    <property type="match status" value="1"/>
</dbReference>
<evidence type="ECO:0000313" key="3">
    <source>
        <dbReference type="Proteomes" id="UP001409585"/>
    </source>
</evidence>
<evidence type="ECO:0000313" key="2">
    <source>
        <dbReference type="EMBL" id="GAA4954995.1"/>
    </source>
</evidence>
<proteinExistence type="predicted"/>
<dbReference type="Proteomes" id="UP001409585">
    <property type="component" value="Unassembled WGS sequence"/>
</dbReference>
<gene>
    <name evidence="2" type="ORF">GCM10025791_38970</name>
</gene>
<name>A0AAV3U7T1_9ALTE</name>
<dbReference type="Gene3D" id="1.10.10.1100">
    <property type="entry name" value="BFD-like [2Fe-2S]-binding domain"/>
    <property type="match status" value="1"/>
</dbReference>
<dbReference type="InterPro" id="IPR041854">
    <property type="entry name" value="BFD-like_2Fe2S-bd_dom_sf"/>
</dbReference>
<feature type="domain" description="CopZ zinc binding" evidence="1">
    <location>
        <begin position="13"/>
        <end position="73"/>
    </location>
</feature>
<evidence type="ECO:0000259" key="1">
    <source>
        <dbReference type="Pfam" id="PF18423"/>
    </source>
</evidence>
<dbReference type="NCBIfam" id="NF047645">
    <property type="entry name" value="CopZ_Nterm_CC"/>
    <property type="match status" value="1"/>
</dbReference>
<dbReference type="CDD" id="cd10141">
    <property type="entry name" value="CopZ-like_Fer2_BFD-like"/>
    <property type="match status" value="1"/>
</dbReference>
<organism evidence="2 3">
    <name type="scientific">Halioxenophilus aromaticivorans</name>
    <dbReference type="NCBI Taxonomy" id="1306992"/>
    <lineage>
        <taxon>Bacteria</taxon>
        <taxon>Pseudomonadati</taxon>
        <taxon>Pseudomonadota</taxon>
        <taxon>Gammaproteobacteria</taxon>
        <taxon>Alteromonadales</taxon>
        <taxon>Alteromonadaceae</taxon>
        <taxon>Halioxenophilus</taxon>
    </lineage>
</organism>
<protein>
    <submittedName>
        <fullName evidence="2">Copper chaperone Copz family protein</fullName>
    </submittedName>
</protein>
<keyword evidence="3" id="KW-1185">Reference proteome</keyword>
<dbReference type="InterPro" id="IPR040890">
    <property type="entry name" value="Znf_CopZ"/>
</dbReference>
<comment type="caution">
    <text evidence="2">The sequence shown here is derived from an EMBL/GenBank/DDBJ whole genome shotgun (WGS) entry which is preliminary data.</text>
</comment>
<reference evidence="3" key="1">
    <citation type="journal article" date="2019" name="Int. J. Syst. Evol. Microbiol.">
        <title>The Global Catalogue of Microorganisms (GCM) 10K type strain sequencing project: providing services to taxonomists for standard genome sequencing and annotation.</title>
        <authorList>
            <consortium name="The Broad Institute Genomics Platform"/>
            <consortium name="The Broad Institute Genome Sequencing Center for Infectious Disease"/>
            <person name="Wu L."/>
            <person name="Ma J."/>
        </authorList>
    </citation>
    <scope>NUCLEOTIDE SEQUENCE [LARGE SCALE GENOMIC DNA]</scope>
    <source>
        <strain evidence="3">JCM 19134</strain>
    </source>
</reference>
<dbReference type="EMBL" id="BAABLX010000066">
    <property type="protein sequence ID" value="GAA4954995.1"/>
    <property type="molecule type" value="Genomic_DNA"/>
</dbReference>
<dbReference type="Pfam" id="PF18423">
    <property type="entry name" value="zf_CopZ"/>
    <property type="match status" value="1"/>
</dbReference>